<evidence type="ECO:0000256" key="5">
    <source>
        <dbReference type="ARBA" id="ARBA00023136"/>
    </source>
</evidence>
<dbReference type="SUPFAM" id="SSF52540">
    <property type="entry name" value="P-loop containing nucleoside triphosphate hydrolases"/>
    <property type="match status" value="1"/>
</dbReference>
<dbReference type="PANTHER" id="PTHR43134:SF3">
    <property type="entry name" value="FLAGELLAR BIOSYNTHESIS PROTEIN FLHF"/>
    <property type="match status" value="1"/>
</dbReference>
<evidence type="ECO:0000256" key="4">
    <source>
        <dbReference type="ARBA" id="ARBA00023134"/>
    </source>
</evidence>
<dbReference type="InterPro" id="IPR000897">
    <property type="entry name" value="SRP54_GTPase_dom"/>
</dbReference>
<keyword evidence="7" id="KW-0969">Cilium</keyword>
<comment type="similarity">
    <text evidence="2">Belongs to the GTP-binding SRP family.</text>
</comment>
<reference evidence="7" key="2">
    <citation type="journal article" date="2021" name="Microbiome">
        <title>Successional dynamics and alternative stable states in a saline activated sludge microbial community over 9 years.</title>
        <authorList>
            <person name="Wang Y."/>
            <person name="Ye J."/>
            <person name="Ju F."/>
            <person name="Liu L."/>
            <person name="Boyd J.A."/>
            <person name="Deng Y."/>
            <person name="Parks D.H."/>
            <person name="Jiang X."/>
            <person name="Yin X."/>
            <person name="Woodcroft B.J."/>
            <person name="Tyson G.W."/>
            <person name="Hugenholtz P."/>
            <person name="Polz M.F."/>
            <person name="Zhang T."/>
        </authorList>
    </citation>
    <scope>NUCLEOTIDE SEQUENCE</scope>
    <source>
        <strain evidence="7">HKST-UBA01</strain>
    </source>
</reference>
<evidence type="ECO:0000256" key="3">
    <source>
        <dbReference type="ARBA" id="ARBA00022741"/>
    </source>
</evidence>
<dbReference type="Proteomes" id="UP000697710">
    <property type="component" value="Unassembled WGS sequence"/>
</dbReference>
<reference evidence="7" key="1">
    <citation type="submission" date="2020-04" db="EMBL/GenBank/DDBJ databases">
        <authorList>
            <person name="Zhang T."/>
        </authorList>
    </citation>
    <scope>NUCLEOTIDE SEQUENCE</scope>
    <source>
        <strain evidence="7">HKST-UBA01</strain>
    </source>
</reference>
<evidence type="ECO:0000256" key="1">
    <source>
        <dbReference type="ARBA" id="ARBA00004413"/>
    </source>
</evidence>
<dbReference type="GO" id="GO:0006614">
    <property type="term" value="P:SRP-dependent cotranslational protein targeting to membrane"/>
    <property type="evidence" value="ECO:0007669"/>
    <property type="project" value="InterPro"/>
</dbReference>
<dbReference type="GO" id="GO:0005047">
    <property type="term" value="F:signal recognition particle binding"/>
    <property type="evidence" value="ECO:0007669"/>
    <property type="project" value="TreeGrafter"/>
</dbReference>
<evidence type="ECO:0000313" key="8">
    <source>
        <dbReference type="Proteomes" id="UP000697710"/>
    </source>
</evidence>
<dbReference type="GO" id="GO:0003924">
    <property type="term" value="F:GTPase activity"/>
    <property type="evidence" value="ECO:0007669"/>
    <property type="project" value="TreeGrafter"/>
</dbReference>
<keyword evidence="7" id="KW-0282">Flagellum</keyword>
<keyword evidence="7" id="KW-0966">Cell projection</keyword>
<dbReference type="AlphaFoldDB" id="A0A956RRP3"/>
<keyword evidence="3" id="KW-0547">Nucleotide-binding</keyword>
<feature type="non-terminal residue" evidence="7">
    <location>
        <position position="1"/>
    </location>
</feature>
<name>A0A956RRP3_UNCEI</name>
<protein>
    <submittedName>
        <fullName evidence="7">Flagellar GTP-binding protein</fullName>
    </submittedName>
</protein>
<comment type="subcellular location">
    <subcellularLocation>
        <location evidence="1">Cell membrane</location>
        <topology evidence="1">Peripheral membrane protein</topology>
        <orientation evidence="1">Cytoplasmic side</orientation>
    </subcellularLocation>
</comment>
<dbReference type="Gene3D" id="3.40.50.300">
    <property type="entry name" value="P-loop containing nucleotide triphosphate hydrolases"/>
    <property type="match status" value="1"/>
</dbReference>
<dbReference type="GO" id="GO:0005886">
    <property type="term" value="C:plasma membrane"/>
    <property type="evidence" value="ECO:0007669"/>
    <property type="project" value="UniProtKB-SubCell"/>
</dbReference>
<sequence length="142" mass="15258">ASAPEAGSMREALARLSQECDLLLIDTSGRSPRDPEGIAEIQRLLSVCPDLDIHLVLAANARVRDQALALDRFSVLPIRHLAFTKLDETTRRGGVFTVALKASRPVSYLGTGQEVPDDLEEATVAGLTEAIATTLQKESVHA</sequence>
<evidence type="ECO:0000259" key="6">
    <source>
        <dbReference type="SMART" id="SM00962"/>
    </source>
</evidence>
<dbReference type="SMART" id="SM00962">
    <property type="entry name" value="SRP54"/>
    <property type="match status" value="1"/>
</dbReference>
<accession>A0A956RRP3</accession>
<proteinExistence type="inferred from homology"/>
<dbReference type="PANTHER" id="PTHR43134">
    <property type="entry name" value="SIGNAL RECOGNITION PARTICLE RECEPTOR SUBUNIT ALPHA"/>
    <property type="match status" value="1"/>
</dbReference>
<comment type="caution">
    <text evidence="7">The sequence shown here is derived from an EMBL/GenBank/DDBJ whole genome shotgun (WGS) entry which is preliminary data.</text>
</comment>
<keyword evidence="4" id="KW-0342">GTP-binding</keyword>
<feature type="domain" description="SRP54-type proteins GTP-binding" evidence="6">
    <location>
        <begin position="2"/>
        <end position="133"/>
    </location>
</feature>
<dbReference type="InterPro" id="IPR027417">
    <property type="entry name" value="P-loop_NTPase"/>
</dbReference>
<gene>
    <name evidence="7" type="ORF">KC729_19215</name>
</gene>
<organism evidence="7 8">
    <name type="scientific">Eiseniibacteriota bacterium</name>
    <dbReference type="NCBI Taxonomy" id="2212470"/>
    <lineage>
        <taxon>Bacteria</taxon>
        <taxon>Candidatus Eiseniibacteriota</taxon>
    </lineage>
</organism>
<evidence type="ECO:0000313" key="7">
    <source>
        <dbReference type="EMBL" id="MCA9729822.1"/>
    </source>
</evidence>
<keyword evidence="5" id="KW-0472">Membrane</keyword>
<evidence type="ECO:0000256" key="2">
    <source>
        <dbReference type="ARBA" id="ARBA00008531"/>
    </source>
</evidence>
<dbReference type="GO" id="GO:0005525">
    <property type="term" value="F:GTP binding"/>
    <property type="evidence" value="ECO:0007669"/>
    <property type="project" value="UniProtKB-KW"/>
</dbReference>
<dbReference type="EMBL" id="JAGQHR010000856">
    <property type="protein sequence ID" value="MCA9729822.1"/>
    <property type="molecule type" value="Genomic_DNA"/>
</dbReference>
<dbReference type="Pfam" id="PF00448">
    <property type="entry name" value="SRP54"/>
    <property type="match status" value="1"/>
</dbReference>